<proteinExistence type="predicted"/>
<sequence length="248" mass="27393">MKKFIAGFLIGGMLFGGASVFASDLKGVLFNIDAVFVNGEKLATQSKNKPFTFQGYAYVPSYMLTEMGYKPSRSADGRIVYLEETGKAFYPQNGYNMAEGKPFIEAKQINSSGGTVNVAYESNDLIATNDGKKYGNYIHFLLSKNEEVSKTESSVTFEPEEKFRSFNTKVSIVKKKQAALPTSAVTLKVYTTDEAGKETLYQSYIFSVNKRSANISIPLRYVDKVRFAVSGSAAETSEFAMLDPVFIK</sequence>
<protein>
    <recommendedName>
        <fullName evidence="3">Copper amine oxidase-like N-terminal domain-containing protein</fullName>
    </recommendedName>
</protein>
<organism evidence="1 2">
    <name type="scientific">Paenibacillus phyllosphaerae</name>
    <dbReference type="NCBI Taxonomy" id="274593"/>
    <lineage>
        <taxon>Bacteria</taxon>
        <taxon>Bacillati</taxon>
        <taxon>Bacillota</taxon>
        <taxon>Bacilli</taxon>
        <taxon>Bacillales</taxon>
        <taxon>Paenibacillaceae</taxon>
        <taxon>Paenibacillus</taxon>
    </lineage>
</organism>
<dbReference type="Proteomes" id="UP000570361">
    <property type="component" value="Unassembled WGS sequence"/>
</dbReference>
<comment type="caution">
    <text evidence="1">The sequence shown here is derived from an EMBL/GenBank/DDBJ whole genome shotgun (WGS) entry which is preliminary data.</text>
</comment>
<dbReference type="Gene3D" id="2.60.120.1060">
    <property type="entry name" value="NPCBM/NEW2 domain"/>
    <property type="match status" value="1"/>
</dbReference>
<dbReference type="EMBL" id="JACHXK010000006">
    <property type="protein sequence ID" value="MBB3111000.1"/>
    <property type="molecule type" value="Genomic_DNA"/>
</dbReference>
<name>A0A7W5AYA2_9BACL</name>
<dbReference type="AlphaFoldDB" id="A0A7W5AYA2"/>
<keyword evidence="2" id="KW-1185">Reference proteome</keyword>
<evidence type="ECO:0008006" key="3">
    <source>
        <dbReference type="Google" id="ProtNLM"/>
    </source>
</evidence>
<evidence type="ECO:0000313" key="1">
    <source>
        <dbReference type="EMBL" id="MBB3111000.1"/>
    </source>
</evidence>
<gene>
    <name evidence="1" type="ORF">FHS18_003068</name>
</gene>
<reference evidence="1 2" key="1">
    <citation type="submission" date="2020-08" db="EMBL/GenBank/DDBJ databases">
        <title>Genomic Encyclopedia of Type Strains, Phase III (KMG-III): the genomes of soil and plant-associated and newly described type strains.</title>
        <authorList>
            <person name="Whitman W."/>
        </authorList>
    </citation>
    <scope>NUCLEOTIDE SEQUENCE [LARGE SCALE GENOMIC DNA]</scope>
    <source>
        <strain evidence="1 2">CECT 5862</strain>
    </source>
</reference>
<dbReference type="RefSeq" id="WP_183600898.1">
    <property type="nucleotide sequence ID" value="NZ_JACHXK010000006.1"/>
</dbReference>
<accession>A0A7W5AYA2</accession>
<dbReference type="InterPro" id="IPR038637">
    <property type="entry name" value="NPCBM_sf"/>
</dbReference>
<evidence type="ECO:0000313" key="2">
    <source>
        <dbReference type="Proteomes" id="UP000570361"/>
    </source>
</evidence>